<evidence type="ECO:0000313" key="3">
    <source>
        <dbReference type="Proteomes" id="UP000324222"/>
    </source>
</evidence>
<sequence length="143" mass="16373">MGEDGAERVHGWQGAGSLPHHRRRLLPPRLGTHGELSENVLQYQLERHWHLHSLLPGSLLLCWLVSAYLLVQSVFSNTSLLHSPPHYFEMLYLNSHEFLRYFYGFIGRLTKISTLLTGETILKTPLIVSVVLKNNCGERPKSF</sequence>
<accession>A0A5B7JY10</accession>
<dbReference type="Proteomes" id="UP000324222">
    <property type="component" value="Unassembled WGS sequence"/>
</dbReference>
<evidence type="ECO:0000313" key="2">
    <source>
        <dbReference type="EMBL" id="MPC99333.1"/>
    </source>
</evidence>
<name>A0A5B7JY10_PORTR</name>
<feature type="region of interest" description="Disordered" evidence="1">
    <location>
        <begin position="1"/>
        <end position="20"/>
    </location>
</feature>
<organism evidence="2 3">
    <name type="scientific">Portunus trituberculatus</name>
    <name type="common">Swimming crab</name>
    <name type="synonym">Neptunus trituberculatus</name>
    <dbReference type="NCBI Taxonomy" id="210409"/>
    <lineage>
        <taxon>Eukaryota</taxon>
        <taxon>Metazoa</taxon>
        <taxon>Ecdysozoa</taxon>
        <taxon>Arthropoda</taxon>
        <taxon>Crustacea</taxon>
        <taxon>Multicrustacea</taxon>
        <taxon>Malacostraca</taxon>
        <taxon>Eumalacostraca</taxon>
        <taxon>Eucarida</taxon>
        <taxon>Decapoda</taxon>
        <taxon>Pleocyemata</taxon>
        <taxon>Brachyura</taxon>
        <taxon>Eubrachyura</taxon>
        <taxon>Portunoidea</taxon>
        <taxon>Portunidae</taxon>
        <taxon>Portuninae</taxon>
        <taxon>Portunus</taxon>
    </lineage>
</organism>
<feature type="compositionally biased region" description="Basic and acidic residues" evidence="1">
    <location>
        <begin position="1"/>
        <end position="10"/>
    </location>
</feature>
<comment type="caution">
    <text evidence="2">The sequence shown here is derived from an EMBL/GenBank/DDBJ whole genome shotgun (WGS) entry which is preliminary data.</text>
</comment>
<reference evidence="2 3" key="1">
    <citation type="submission" date="2019-05" db="EMBL/GenBank/DDBJ databases">
        <title>Another draft genome of Portunus trituberculatus and its Hox gene families provides insights of decapod evolution.</title>
        <authorList>
            <person name="Jeong J.-H."/>
            <person name="Song I."/>
            <person name="Kim S."/>
            <person name="Choi T."/>
            <person name="Kim D."/>
            <person name="Ryu S."/>
            <person name="Kim W."/>
        </authorList>
    </citation>
    <scope>NUCLEOTIDE SEQUENCE [LARGE SCALE GENOMIC DNA]</scope>
    <source>
        <tissue evidence="2">Muscle</tissue>
    </source>
</reference>
<keyword evidence="3" id="KW-1185">Reference proteome</keyword>
<evidence type="ECO:0000256" key="1">
    <source>
        <dbReference type="SAM" id="MobiDB-lite"/>
    </source>
</evidence>
<proteinExistence type="predicted"/>
<dbReference type="EMBL" id="VSRR010117927">
    <property type="protein sequence ID" value="MPC99333.1"/>
    <property type="molecule type" value="Genomic_DNA"/>
</dbReference>
<dbReference type="AlphaFoldDB" id="A0A5B7JY10"/>
<gene>
    <name evidence="2" type="ORF">E2C01_094740</name>
</gene>
<protein>
    <submittedName>
        <fullName evidence="2">Uncharacterized protein</fullName>
    </submittedName>
</protein>